<dbReference type="InterPro" id="IPR052516">
    <property type="entry name" value="N-heterocyclic_Hydroxylase"/>
</dbReference>
<protein>
    <submittedName>
        <fullName evidence="3">Xanthine dehydrogenase family protein molybdopterin-binding subunit</fullName>
    </submittedName>
</protein>
<dbReference type="RefSeq" id="WP_197964651.1">
    <property type="nucleotide sequence ID" value="NZ_JACEGD010000001.1"/>
</dbReference>
<dbReference type="InterPro" id="IPR046867">
    <property type="entry name" value="AldOxase/xan_DH_MoCoBD2"/>
</dbReference>
<dbReference type="PANTHER" id="PTHR47495">
    <property type="entry name" value="ALDEHYDE DEHYDROGENASE"/>
    <property type="match status" value="1"/>
</dbReference>
<dbReference type="PROSITE" id="PS51318">
    <property type="entry name" value="TAT"/>
    <property type="match status" value="1"/>
</dbReference>
<gene>
    <name evidence="3" type="ORF">H1B27_01155</name>
</gene>
<proteinExistence type="predicted"/>
<dbReference type="InterPro" id="IPR037165">
    <property type="entry name" value="AldOxase/xan_DH_Mopterin-bd_sf"/>
</dbReference>
<dbReference type="SMART" id="SM01008">
    <property type="entry name" value="Ald_Xan_dh_C"/>
    <property type="match status" value="1"/>
</dbReference>
<evidence type="ECO:0000313" key="3">
    <source>
        <dbReference type="EMBL" id="MBH5384894.1"/>
    </source>
</evidence>
<dbReference type="PIRSF" id="PIRSF036389">
    <property type="entry name" value="IOR_B"/>
    <property type="match status" value="1"/>
</dbReference>
<feature type="domain" description="Aldehyde oxidase/xanthine dehydrogenase a/b hammerhead" evidence="2">
    <location>
        <begin position="226"/>
        <end position="304"/>
    </location>
</feature>
<keyword evidence="1" id="KW-1133">Transmembrane helix</keyword>
<dbReference type="InterPro" id="IPR000674">
    <property type="entry name" value="Ald_Oxase/Xan_DH_a/b"/>
</dbReference>
<organism evidence="3 4">
    <name type="scientific">Bradyrhizobium diversitatis</name>
    <dbReference type="NCBI Taxonomy" id="2755406"/>
    <lineage>
        <taxon>Bacteria</taxon>
        <taxon>Pseudomonadati</taxon>
        <taxon>Pseudomonadota</taxon>
        <taxon>Alphaproteobacteria</taxon>
        <taxon>Hyphomicrobiales</taxon>
        <taxon>Nitrobacteraceae</taxon>
        <taxon>Bradyrhizobium</taxon>
    </lineage>
</organism>
<evidence type="ECO:0000313" key="4">
    <source>
        <dbReference type="Proteomes" id="UP001194539"/>
    </source>
</evidence>
<keyword evidence="1" id="KW-0472">Membrane</keyword>
<dbReference type="Pfam" id="PF20256">
    <property type="entry name" value="MoCoBD_2"/>
    <property type="match status" value="2"/>
</dbReference>
<name>A0ABS0NV60_9BRAD</name>
<dbReference type="PANTHER" id="PTHR47495:SF2">
    <property type="entry name" value="ALDEHYDE DEHYDROGENASE"/>
    <property type="match status" value="1"/>
</dbReference>
<dbReference type="InterPro" id="IPR008274">
    <property type="entry name" value="AldOxase/xan_DH_MoCoBD1"/>
</dbReference>
<sequence>MSERKFGEGAQPSPVLTRRRLVLGGSLLGGALVVGYAATNFGAVAAGALSVGAVDVNPGVFGPFIKIDEAGWVTVVNRYQEMGQGTHAGLAAIVAEELDADWEMVRFESAPANAAVYRDVTMGIQGTGASHAIAGSWNQLRQAGAAARAMFVQAAARKWGLPVDSIGVRNGVVYHLASQRSATFVDLLADAAKIAPPEHPKLKDPKDYKLIGTEIVRRKDSQSKSNGTELYTQDVRLPDMLVAMVAHPSHFGGKLGSLDMGAARKVPGVVDVFEIARGVAVVAKDTWSARLGRDALKINWDDAKAETRSSDELRALYREIAKGKTDVTGAAFQTKGKVDDAFDGELFEASFDFPYLANAPMEPMNCVASVDGRRVKLTFAAQIQTVDQINCALAAITLPGMVEIETLPAGGSFGRRGTLTSDYIVECVNIARHVGGGRPVKLVWTREDDMSSGYYRPMAHHKVSIKCDEGGLPIAWRHNIVSQAIVPFGANELPTHGVKNSPYLSVASVVDARIFTPKLAVPPGLWRSVGNSQSAMVMEHTVDLLARRAQRDPAEYRRAIFTKVGNVRKLAVLDLVCKKAGWGGPLDAGWARGLAIHECFGTVVAQVAEVSVLGGNLRVRRVVCAVDCGMAIAPNQIAAQIEGGVCFGLGAALYGRITLDHGIPQETNFDAYRVLRMDEAPAVETHIVPSKKTPTGIGEPGVPPIAPAVANALLSLTGRPTSSLPFVI</sequence>
<dbReference type="Proteomes" id="UP001194539">
    <property type="component" value="Unassembled WGS sequence"/>
</dbReference>
<comment type="caution">
    <text evidence="3">The sequence shown here is derived from an EMBL/GenBank/DDBJ whole genome shotgun (WGS) entry which is preliminary data.</text>
</comment>
<feature type="transmembrane region" description="Helical" evidence="1">
    <location>
        <begin position="21"/>
        <end position="39"/>
    </location>
</feature>
<dbReference type="Gene3D" id="3.30.365.10">
    <property type="entry name" value="Aldehyde oxidase/xanthine dehydrogenase, molybdopterin binding domain"/>
    <property type="match status" value="4"/>
</dbReference>
<accession>A0ABS0NV60</accession>
<dbReference type="SUPFAM" id="SSF56003">
    <property type="entry name" value="Molybdenum cofactor-binding domain"/>
    <property type="match status" value="2"/>
</dbReference>
<dbReference type="InterPro" id="IPR006311">
    <property type="entry name" value="TAT_signal"/>
</dbReference>
<keyword evidence="4" id="KW-1185">Reference proteome</keyword>
<evidence type="ECO:0000256" key="1">
    <source>
        <dbReference type="SAM" id="Phobius"/>
    </source>
</evidence>
<dbReference type="Gene3D" id="3.90.1170.50">
    <property type="entry name" value="Aldehyde oxidase/xanthine dehydrogenase, a/b hammerhead"/>
    <property type="match status" value="1"/>
</dbReference>
<dbReference type="EMBL" id="JACEGD010000001">
    <property type="protein sequence ID" value="MBH5384894.1"/>
    <property type="molecule type" value="Genomic_DNA"/>
</dbReference>
<evidence type="ECO:0000259" key="2">
    <source>
        <dbReference type="SMART" id="SM01008"/>
    </source>
</evidence>
<reference evidence="3 4" key="1">
    <citation type="submission" date="2020-07" db="EMBL/GenBank/DDBJ databases">
        <title>Bradyrhizobium diversity isolated from nodules of indigenous legumes of Western Australia.</title>
        <authorList>
            <person name="Klepa M.S."/>
        </authorList>
    </citation>
    <scope>NUCLEOTIDE SEQUENCE [LARGE SCALE GENOMIC DNA]</scope>
    <source>
        <strain evidence="3 4">CNPSo 4019</strain>
    </source>
</reference>
<dbReference type="Pfam" id="PF02738">
    <property type="entry name" value="MoCoBD_1"/>
    <property type="match status" value="1"/>
</dbReference>
<keyword evidence="1" id="KW-0812">Transmembrane</keyword>
<dbReference type="InterPro" id="IPR012368">
    <property type="entry name" value="OxRdtase_Mopterin-bd_su_IorB"/>
</dbReference>